<evidence type="ECO:0000313" key="3">
    <source>
        <dbReference type="Proteomes" id="UP000516437"/>
    </source>
</evidence>
<reference evidence="2 3" key="1">
    <citation type="journal article" date="2019" name="Plant Biotechnol. J.">
        <title>The red bayberry genome and genetic basis of sex determination.</title>
        <authorList>
            <person name="Jia H.M."/>
            <person name="Jia H.J."/>
            <person name="Cai Q.L."/>
            <person name="Wang Y."/>
            <person name="Zhao H.B."/>
            <person name="Yang W.F."/>
            <person name="Wang G.Y."/>
            <person name="Li Y.H."/>
            <person name="Zhan D.L."/>
            <person name="Shen Y.T."/>
            <person name="Niu Q.F."/>
            <person name="Chang L."/>
            <person name="Qiu J."/>
            <person name="Zhao L."/>
            <person name="Xie H.B."/>
            <person name="Fu W.Y."/>
            <person name="Jin J."/>
            <person name="Li X.W."/>
            <person name="Jiao Y."/>
            <person name="Zhou C.C."/>
            <person name="Tu T."/>
            <person name="Chai C.Y."/>
            <person name="Gao J.L."/>
            <person name="Fan L.J."/>
            <person name="van de Weg E."/>
            <person name="Wang J.Y."/>
            <person name="Gao Z.S."/>
        </authorList>
    </citation>
    <scope>NUCLEOTIDE SEQUENCE [LARGE SCALE GENOMIC DNA]</scope>
    <source>
        <tissue evidence="2">Leaves</tissue>
    </source>
</reference>
<name>A0A6A1WQV8_9ROSI</name>
<evidence type="ECO:0000256" key="1">
    <source>
        <dbReference type="SAM" id="MobiDB-lite"/>
    </source>
</evidence>
<protein>
    <submittedName>
        <fullName evidence="2">Uncharacterized protein</fullName>
    </submittedName>
</protein>
<dbReference type="EMBL" id="RXIC02000019">
    <property type="protein sequence ID" value="KAB1227669.1"/>
    <property type="molecule type" value="Genomic_DNA"/>
</dbReference>
<feature type="compositionally biased region" description="Polar residues" evidence="1">
    <location>
        <begin position="11"/>
        <end position="32"/>
    </location>
</feature>
<proteinExistence type="predicted"/>
<feature type="compositionally biased region" description="Polar residues" evidence="1">
    <location>
        <begin position="66"/>
        <end position="86"/>
    </location>
</feature>
<feature type="compositionally biased region" description="Polar residues" evidence="1">
    <location>
        <begin position="100"/>
        <end position="111"/>
    </location>
</feature>
<comment type="caution">
    <text evidence="2">The sequence shown here is derived from an EMBL/GenBank/DDBJ whole genome shotgun (WGS) entry which is preliminary data.</text>
</comment>
<keyword evidence="3" id="KW-1185">Reference proteome</keyword>
<feature type="region of interest" description="Disordered" evidence="1">
    <location>
        <begin position="1"/>
        <end position="111"/>
    </location>
</feature>
<evidence type="ECO:0000313" key="2">
    <source>
        <dbReference type="EMBL" id="KAB1227669.1"/>
    </source>
</evidence>
<dbReference type="Proteomes" id="UP000516437">
    <property type="component" value="Chromosome 1"/>
</dbReference>
<dbReference type="AlphaFoldDB" id="A0A6A1WQV8"/>
<feature type="region of interest" description="Disordered" evidence="1">
    <location>
        <begin position="138"/>
        <end position="162"/>
    </location>
</feature>
<accession>A0A6A1WQV8</accession>
<feature type="compositionally biased region" description="Basic and acidic residues" evidence="1">
    <location>
        <begin position="146"/>
        <end position="158"/>
    </location>
</feature>
<gene>
    <name evidence="2" type="ORF">CJ030_MR1G023283</name>
</gene>
<organism evidence="2 3">
    <name type="scientific">Morella rubra</name>
    <name type="common">Chinese bayberry</name>
    <dbReference type="NCBI Taxonomy" id="262757"/>
    <lineage>
        <taxon>Eukaryota</taxon>
        <taxon>Viridiplantae</taxon>
        <taxon>Streptophyta</taxon>
        <taxon>Embryophyta</taxon>
        <taxon>Tracheophyta</taxon>
        <taxon>Spermatophyta</taxon>
        <taxon>Magnoliopsida</taxon>
        <taxon>eudicotyledons</taxon>
        <taxon>Gunneridae</taxon>
        <taxon>Pentapetalae</taxon>
        <taxon>rosids</taxon>
        <taxon>fabids</taxon>
        <taxon>Fagales</taxon>
        <taxon>Myricaceae</taxon>
        <taxon>Morella</taxon>
    </lineage>
</organism>
<sequence length="209" mass="22836">MAETPKKSFCSPKNSKNYPQANAKPSPSLTPATPQTLPPRRSTRRTSLHFNQTTPLKATDRIESPNADTTKSPRNVSKSADSSVPKTSRKSIFKAEDPGTDSQRNGSSGFELSNVSISAKRSENSRTKDGADFVEVGVSFSPLSPDKSESTEGRERGGKRGQWSRGLSLLQNLRRRVVRGSYRGGPRGGCIIRKLCMMGANLRWGTMCM</sequence>